<name>A0A846HAJ1_9CYAN</name>
<protein>
    <submittedName>
        <fullName evidence="1">Uncharacterized protein</fullName>
    </submittedName>
</protein>
<dbReference type="RefSeq" id="WP_163518900.1">
    <property type="nucleotide sequence ID" value="NZ_JTCM02000028.1"/>
</dbReference>
<accession>A0A846HAJ1</accession>
<proteinExistence type="predicted"/>
<keyword evidence="2" id="KW-1185">Reference proteome</keyword>
<gene>
    <name evidence="1" type="ORF">PI95_014435</name>
</gene>
<reference evidence="1 2" key="1">
    <citation type="journal article" date="2015" name="Genome Announc.">
        <title>Draft Genome Sequence of Cyanobacterium Hassallia byssoidea Strain VB512170, Isolated from Monuments in India.</title>
        <authorList>
            <person name="Singh D."/>
            <person name="Chandrababunaidu M.M."/>
            <person name="Panda A."/>
            <person name="Sen D."/>
            <person name="Bhattacharyya S."/>
            <person name="Adhikary S.P."/>
            <person name="Tripathy S."/>
        </authorList>
    </citation>
    <scope>NUCLEOTIDE SEQUENCE [LARGE SCALE GENOMIC DNA]</scope>
    <source>
        <strain evidence="1 2">VB512170</strain>
    </source>
</reference>
<evidence type="ECO:0000313" key="2">
    <source>
        <dbReference type="Proteomes" id="UP000031549"/>
    </source>
</evidence>
<organism evidence="1 2">
    <name type="scientific">Hassallia byssoidea VB512170</name>
    <dbReference type="NCBI Taxonomy" id="1304833"/>
    <lineage>
        <taxon>Bacteria</taxon>
        <taxon>Bacillati</taxon>
        <taxon>Cyanobacteriota</taxon>
        <taxon>Cyanophyceae</taxon>
        <taxon>Nostocales</taxon>
        <taxon>Tolypothrichaceae</taxon>
        <taxon>Hassallia</taxon>
    </lineage>
</organism>
<sequence length="74" mass="8221">MLHNSPQALLTYMYDCKEYAKVTGMSVCRFFHQQPDSDWHKAMCQCLKSVITVAVPTFAAIPIVAAPSLIGMTI</sequence>
<dbReference type="AlphaFoldDB" id="A0A846HAJ1"/>
<evidence type="ECO:0000313" key="1">
    <source>
        <dbReference type="EMBL" id="NEU73724.1"/>
    </source>
</evidence>
<dbReference type="EMBL" id="JTCM02000028">
    <property type="protein sequence ID" value="NEU73724.1"/>
    <property type="molecule type" value="Genomic_DNA"/>
</dbReference>
<dbReference type="Proteomes" id="UP000031549">
    <property type="component" value="Unassembled WGS sequence"/>
</dbReference>
<comment type="caution">
    <text evidence="1">The sequence shown here is derived from an EMBL/GenBank/DDBJ whole genome shotgun (WGS) entry which is preliminary data.</text>
</comment>